<name>A0A167MB84_PHYB8</name>
<feature type="region of interest" description="Disordered" evidence="8">
    <location>
        <begin position="720"/>
        <end position="742"/>
    </location>
</feature>
<dbReference type="InterPro" id="IPR002642">
    <property type="entry name" value="LysoPLipase_cat_dom"/>
</dbReference>
<dbReference type="VEuPathDB" id="FungiDB:PHYBLDRAFT_169487"/>
<dbReference type="PANTHER" id="PTHR10728">
    <property type="entry name" value="CYTOSOLIC PHOSPHOLIPASE A2"/>
    <property type="match status" value="1"/>
</dbReference>
<comment type="similarity">
    <text evidence="1 6">Belongs to the lysophospholipase family.</text>
</comment>
<dbReference type="AlphaFoldDB" id="A0A167MB84"/>
<keyword evidence="9" id="KW-1133">Transmembrane helix</keyword>
<dbReference type="GO" id="GO:0004623">
    <property type="term" value="F:phospholipase A2 activity"/>
    <property type="evidence" value="ECO:0007669"/>
    <property type="project" value="TreeGrafter"/>
</dbReference>
<keyword evidence="4 5" id="KW-0443">Lipid metabolism</keyword>
<evidence type="ECO:0000259" key="10">
    <source>
        <dbReference type="PROSITE" id="PS51210"/>
    </source>
</evidence>
<dbReference type="Proteomes" id="UP000077315">
    <property type="component" value="Unassembled WGS sequence"/>
</dbReference>
<keyword evidence="9" id="KW-0812">Transmembrane</keyword>
<dbReference type="GO" id="GO:0005829">
    <property type="term" value="C:cytosol"/>
    <property type="evidence" value="ECO:0007669"/>
    <property type="project" value="TreeGrafter"/>
</dbReference>
<keyword evidence="12" id="KW-1185">Reference proteome</keyword>
<feature type="transmembrane region" description="Helical" evidence="9">
    <location>
        <begin position="16"/>
        <end position="34"/>
    </location>
</feature>
<keyword evidence="9" id="KW-0472">Membrane</keyword>
<accession>A0A167MB84</accession>
<protein>
    <recommendedName>
        <fullName evidence="6">Lysophospholipase</fullName>
        <ecNumber evidence="6">3.1.1.5</ecNumber>
    </recommendedName>
</protein>
<dbReference type="EMBL" id="KV440983">
    <property type="protein sequence ID" value="OAD72349.1"/>
    <property type="molecule type" value="Genomic_DNA"/>
</dbReference>
<dbReference type="PROSITE" id="PS51210">
    <property type="entry name" value="PLA2C"/>
    <property type="match status" value="1"/>
</dbReference>
<evidence type="ECO:0000256" key="8">
    <source>
        <dbReference type="SAM" id="MobiDB-lite"/>
    </source>
</evidence>
<proteinExistence type="inferred from homology"/>
<feature type="domain" description="PLA2c" evidence="10">
    <location>
        <begin position="170"/>
        <end position="821"/>
    </location>
</feature>
<evidence type="ECO:0000313" key="12">
    <source>
        <dbReference type="Proteomes" id="UP000077315"/>
    </source>
</evidence>
<dbReference type="OrthoDB" id="6121437at2759"/>
<feature type="region of interest" description="Disordered" evidence="8">
    <location>
        <begin position="366"/>
        <end position="397"/>
    </location>
</feature>
<evidence type="ECO:0000256" key="7">
    <source>
        <dbReference type="SAM" id="Coils"/>
    </source>
</evidence>
<dbReference type="SMART" id="SM00022">
    <property type="entry name" value="PLAc"/>
    <property type="match status" value="1"/>
</dbReference>
<dbReference type="InterPro" id="IPR016035">
    <property type="entry name" value="Acyl_Trfase/lysoPLipase"/>
</dbReference>
<feature type="compositionally biased region" description="Polar residues" evidence="8">
    <location>
        <begin position="733"/>
        <end position="742"/>
    </location>
</feature>
<reference evidence="12" key="1">
    <citation type="submission" date="2015-06" db="EMBL/GenBank/DDBJ databases">
        <title>Expansion of signal transduction pathways in fungi by whole-genome duplication.</title>
        <authorList>
            <consortium name="DOE Joint Genome Institute"/>
            <person name="Corrochano L.M."/>
            <person name="Kuo A."/>
            <person name="Marcet-Houben M."/>
            <person name="Polaino S."/>
            <person name="Salamov A."/>
            <person name="Villalobos J.M."/>
            <person name="Alvarez M.I."/>
            <person name="Avalos J."/>
            <person name="Benito E.P."/>
            <person name="Benoit I."/>
            <person name="Burger G."/>
            <person name="Camino L.P."/>
            <person name="Canovas D."/>
            <person name="Cerda-Olmedo E."/>
            <person name="Cheng J.-F."/>
            <person name="Dominguez A."/>
            <person name="Elias M."/>
            <person name="Eslava A.P."/>
            <person name="Glaser F."/>
            <person name="Grimwood J."/>
            <person name="Gutierrez G."/>
            <person name="Heitman J."/>
            <person name="Henrissat B."/>
            <person name="Iturriaga E.A."/>
            <person name="Lang B.F."/>
            <person name="Lavin J.L."/>
            <person name="Lee S."/>
            <person name="Li W."/>
            <person name="Lindquist E."/>
            <person name="Lopez-Garcia S."/>
            <person name="Luque E.M."/>
            <person name="Marcos A.T."/>
            <person name="Martin J."/>
            <person name="McCluskey K."/>
            <person name="Medina H.R."/>
            <person name="Miralles-Duran A."/>
            <person name="Miyazaki A."/>
            <person name="Munoz-Torres E."/>
            <person name="Oguiza J.A."/>
            <person name="Ohm R."/>
            <person name="Olmedo M."/>
            <person name="Orejas M."/>
            <person name="Ortiz-Castellanos L."/>
            <person name="Pisabarro A.G."/>
            <person name="Rodriguez-Romero J."/>
            <person name="Ruiz-Herrera J."/>
            <person name="Ruiz-Vazquez R."/>
            <person name="Sanz C."/>
            <person name="Schackwitz W."/>
            <person name="Schmutz J."/>
            <person name="Shahriari M."/>
            <person name="Shelest E."/>
            <person name="Silva-Franco F."/>
            <person name="Soanes D."/>
            <person name="Syed K."/>
            <person name="Tagua V.G."/>
            <person name="Talbot N.J."/>
            <person name="Thon M."/>
            <person name="De vries R.P."/>
            <person name="Wiebenga A."/>
            <person name="Yadav J.S."/>
            <person name="Braun E.L."/>
            <person name="Baker S."/>
            <person name="Garre V."/>
            <person name="Horwitz B."/>
            <person name="Torres-Martinez S."/>
            <person name="Idnurm A."/>
            <person name="Herrera-Estrella A."/>
            <person name="Gabaldon T."/>
            <person name="Grigoriev I.V."/>
        </authorList>
    </citation>
    <scope>NUCLEOTIDE SEQUENCE [LARGE SCALE GENOMIC DNA]</scope>
    <source>
        <strain evidence="12">NRRL 1555(-)</strain>
    </source>
</reference>
<dbReference type="RefSeq" id="XP_018290389.1">
    <property type="nucleotide sequence ID" value="XM_018436080.1"/>
</dbReference>
<evidence type="ECO:0000256" key="4">
    <source>
        <dbReference type="ARBA" id="ARBA00023098"/>
    </source>
</evidence>
<dbReference type="SUPFAM" id="SSF52151">
    <property type="entry name" value="FabD/lysophospholipase-like"/>
    <property type="match status" value="2"/>
</dbReference>
<evidence type="ECO:0000256" key="1">
    <source>
        <dbReference type="ARBA" id="ARBA00008780"/>
    </source>
</evidence>
<evidence type="ECO:0000256" key="5">
    <source>
        <dbReference type="PROSITE-ProRule" id="PRU00555"/>
    </source>
</evidence>
<organism evidence="11 12">
    <name type="scientific">Phycomyces blakesleeanus (strain ATCC 8743b / DSM 1359 / FGSC 10004 / NBRC 33097 / NRRL 1555)</name>
    <dbReference type="NCBI Taxonomy" id="763407"/>
    <lineage>
        <taxon>Eukaryota</taxon>
        <taxon>Fungi</taxon>
        <taxon>Fungi incertae sedis</taxon>
        <taxon>Mucoromycota</taxon>
        <taxon>Mucoromycotina</taxon>
        <taxon>Mucoromycetes</taxon>
        <taxon>Mucorales</taxon>
        <taxon>Phycomycetaceae</taxon>
        <taxon>Phycomyces</taxon>
    </lineage>
</organism>
<sequence>MSHTILSSNTHKIYNSHVWFTSITIVAIAGTILYQRRRKHIARTTEQQVKDYLLKTREPETSQTKSTENSEDEGGLASYLTLPSIESADEFISSLFSTYYLPYIPSVAIPNMPSLEDINNRISDMYPGFMGQFEAIRESYTNFWEFLSLEDFRKMVEETRKDDTNASVFPEIEKDASVRMGTGLSEDEISFIKARKLKIRDAFAHFIGVDPSLVEEEDVPVIGIASSGGGYRAMVASSAYMKAMDDTGLMDCVMYMAGVSGSTWAIAQYFSSLTNASFSALQDHLKSHLHTHIANVSNFLTVLYASAHNTKVLLRGVIQRYYQQEGTLNLVDVFGLLLGGTLLTTMEEVSPSDKADNDINEDQAKEYTEKIEPKEVSKEQQRGTEKGTIKEDDGAEKRPRLIGRADLKLSNQRHYIDDGSQPMPIYCVVRHEITYATEDKEDSNSEESKNDVEKEIDSVYQWFEFTPYEMGSEEISAWIPVWSFGRRFDSKNNTERLPEQTIGILMGLFGSAFAASLAHFYYEIRGFLPSSALQTADDTILRYENSMSTFHPISPATFPNPFYNLPSREDDNVIRSESLVSSDKLSLMDAGMDNNIPFYPLLRKGRDVDVILALDLSAAIQENSHFERAEGYVKRRGILGWPLGAGWPKNNISDELGSKDGGADNMDATNEGETLCGTEKLNMSKDHKQAREEMKEAIEESAQAKKTRYPLGTCAVFATSTSETTSHEETDGEPSTRTTYPNHSNPITLLYFPLIQNEDYDDGFDPQTAEFCSTWNFVYTSEQVTKLSGLAEANFKDNLAKVKQTLVAVWERKKRERLGKL</sequence>
<dbReference type="GO" id="GO:0004622">
    <property type="term" value="F:phosphatidylcholine lysophospholipase activity"/>
    <property type="evidence" value="ECO:0007669"/>
    <property type="project" value="UniProtKB-EC"/>
</dbReference>
<keyword evidence="2 5" id="KW-0378">Hydrolase</keyword>
<dbReference type="GO" id="GO:0046475">
    <property type="term" value="P:glycerophospholipid catabolic process"/>
    <property type="evidence" value="ECO:0007669"/>
    <property type="project" value="TreeGrafter"/>
</dbReference>
<evidence type="ECO:0000256" key="3">
    <source>
        <dbReference type="ARBA" id="ARBA00022963"/>
    </source>
</evidence>
<dbReference type="InParanoid" id="A0A167MB84"/>
<evidence type="ECO:0000256" key="9">
    <source>
        <dbReference type="SAM" id="Phobius"/>
    </source>
</evidence>
<keyword evidence="3 5" id="KW-0442">Lipid degradation</keyword>
<keyword evidence="7" id="KW-0175">Coiled coil</keyword>
<comment type="catalytic activity">
    <reaction evidence="6">
        <text>a 1-acyl-sn-glycero-3-phosphocholine + H2O = sn-glycerol 3-phosphocholine + a fatty acid + H(+)</text>
        <dbReference type="Rhea" id="RHEA:15177"/>
        <dbReference type="ChEBI" id="CHEBI:15377"/>
        <dbReference type="ChEBI" id="CHEBI:15378"/>
        <dbReference type="ChEBI" id="CHEBI:16870"/>
        <dbReference type="ChEBI" id="CHEBI:28868"/>
        <dbReference type="ChEBI" id="CHEBI:58168"/>
        <dbReference type="EC" id="3.1.1.5"/>
    </reaction>
</comment>
<gene>
    <name evidence="11" type="ORF">PHYBLDRAFT_169487</name>
</gene>
<dbReference type="Pfam" id="PF01735">
    <property type="entry name" value="PLA2_B"/>
    <property type="match status" value="2"/>
</dbReference>
<dbReference type="PANTHER" id="PTHR10728:SF40">
    <property type="entry name" value="PATATIN FAMILY PROTEIN"/>
    <property type="match status" value="1"/>
</dbReference>
<dbReference type="FunCoup" id="A0A167MB84">
    <property type="interactions" value="288"/>
</dbReference>
<dbReference type="Gene3D" id="3.40.1090.10">
    <property type="entry name" value="Cytosolic phospholipase A2 catalytic domain"/>
    <property type="match status" value="1"/>
</dbReference>
<dbReference type="EC" id="3.1.1.5" evidence="6"/>
<feature type="region of interest" description="Disordered" evidence="8">
    <location>
        <begin position="52"/>
        <end position="74"/>
    </location>
</feature>
<dbReference type="STRING" id="763407.A0A167MB84"/>
<evidence type="ECO:0000256" key="6">
    <source>
        <dbReference type="RuleBase" id="RU362103"/>
    </source>
</evidence>
<feature type="coiled-coil region" evidence="7">
    <location>
        <begin position="680"/>
        <end position="707"/>
    </location>
</feature>
<dbReference type="GeneID" id="28996986"/>
<evidence type="ECO:0000256" key="2">
    <source>
        <dbReference type="ARBA" id="ARBA00022801"/>
    </source>
</evidence>
<evidence type="ECO:0000313" key="11">
    <source>
        <dbReference type="EMBL" id="OAD72349.1"/>
    </source>
</evidence>